<dbReference type="OrthoDB" id="6766775at2759"/>
<dbReference type="AlphaFoldDB" id="A0A5N4A3H4"/>
<name>A0A5N4A3H4_PHOPY</name>
<organism evidence="4 5">
    <name type="scientific">Photinus pyralis</name>
    <name type="common">Common eastern firefly</name>
    <name type="synonym">Lampyris pyralis</name>
    <dbReference type="NCBI Taxonomy" id="7054"/>
    <lineage>
        <taxon>Eukaryota</taxon>
        <taxon>Metazoa</taxon>
        <taxon>Ecdysozoa</taxon>
        <taxon>Arthropoda</taxon>
        <taxon>Hexapoda</taxon>
        <taxon>Insecta</taxon>
        <taxon>Pterygota</taxon>
        <taxon>Neoptera</taxon>
        <taxon>Endopterygota</taxon>
        <taxon>Coleoptera</taxon>
        <taxon>Polyphaga</taxon>
        <taxon>Elateriformia</taxon>
        <taxon>Elateroidea</taxon>
        <taxon>Lampyridae</taxon>
        <taxon>Lampyrinae</taxon>
        <taxon>Photinus</taxon>
    </lineage>
</organism>
<feature type="domain" description="ODAD1 central coiled coil region" evidence="3">
    <location>
        <begin position="144"/>
        <end position="425"/>
    </location>
</feature>
<evidence type="ECO:0000256" key="2">
    <source>
        <dbReference type="SAM" id="Coils"/>
    </source>
</evidence>
<keyword evidence="1 2" id="KW-0175">Coiled coil</keyword>
<sequence>MNDAKLNLTPERRYEMDLRLELELSQSIRQQRILDREVSFYHSGAQPEPERSILDNLDREHAELLADTFVACSDSKKREVTGVISNIVALIRDREGLADAVAGKGKSLREVDAEIVKVTKKVNDLKSQVPTELAQVERCLAGKKTLEVLESKLDSVIKQCCTVVTENRDLREEIDHMLIERMNFNKLWEGYITNLSNGKKLMMDIFEQATIAYDQRDEWITRLNALRKRALDDLRLHVSEMTSLRKKMDNERLLEEFMAIKGQFRNMSNLEEKTIREREAKRKLLDDCLSKHKAIINEIKAYTRINPQTETGKVIQIYVDSEERNISTFNYVNELQSQMEVITERVMDKQKEIDQQWQISQGFVVRQKEGIKELRGALAKAKKEADESSRQLNATNSTLKSLYVGIGRLFQICKCSKEPFMQLLHDFGSVNDHNVFCFVEVLEGTVINLLANVYFRQITTVPLQKKTAKAEQEVIDSTISAPPNSAIQDIIPTNPCPLCTDRELVSDVIDTLQYALTRDEVADKLSLRLALPDGLEKLHNVSACHLPKSRQIIQKRLQ</sequence>
<keyword evidence="5" id="KW-1185">Reference proteome</keyword>
<dbReference type="InterPro" id="IPR049258">
    <property type="entry name" value="ODAD1_CC"/>
</dbReference>
<accession>A0A5N4A3H4</accession>
<dbReference type="InParanoid" id="A0A5N4A3H4"/>
<dbReference type="PANTHER" id="PTHR21694:SF18">
    <property type="entry name" value="COILED-COIL DOMAIN-CONTAINING PROTEIN 63"/>
    <property type="match status" value="1"/>
</dbReference>
<dbReference type="InterPro" id="IPR051876">
    <property type="entry name" value="ODA-DC/CCD"/>
</dbReference>
<dbReference type="PANTHER" id="PTHR21694">
    <property type="entry name" value="COILED-COIL DOMAIN-CONTAINING PROTEIN 63"/>
    <property type="match status" value="1"/>
</dbReference>
<proteinExistence type="predicted"/>
<evidence type="ECO:0000313" key="4">
    <source>
        <dbReference type="EMBL" id="KAB0791852.1"/>
    </source>
</evidence>
<feature type="coiled-coil region" evidence="2">
    <location>
        <begin position="332"/>
        <end position="398"/>
    </location>
</feature>
<evidence type="ECO:0000259" key="3">
    <source>
        <dbReference type="Pfam" id="PF21773"/>
    </source>
</evidence>
<dbReference type="EMBL" id="VVIM01000011">
    <property type="protein sequence ID" value="KAB0791852.1"/>
    <property type="molecule type" value="Genomic_DNA"/>
</dbReference>
<comment type="caution">
    <text evidence="4">The sequence shown here is derived from an EMBL/GenBank/DDBJ whole genome shotgun (WGS) entry which is preliminary data.</text>
</comment>
<dbReference type="Proteomes" id="UP000327044">
    <property type="component" value="Unassembled WGS sequence"/>
</dbReference>
<evidence type="ECO:0000256" key="1">
    <source>
        <dbReference type="ARBA" id="ARBA00023054"/>
    </source>
</evidence>
<reference evidence="4 5" key="1">
    <citation type="journal article" date="2018" name="Elife">
        <title>Firefly genomes illuminate parallel origins of bioluminescence in beetles.</title>
        <authorList>
            <person name="Fallon T.R."/>
            <person name="Lower S.E."/>
            <person name="Chang C.H."/>
            <person name="Bessho-Uehara M."/>
            <person name="Martin G.J."/>
            <person name="Bewick A.J."/>
            <person name="Behringer M."/>
            <person name="Debat H.J."/>
            <person name="Wong I."/>
            <person name="Day J.C."/>
            <person name="Suvorov A."/>
            <person name="Silva C.J."/>
            <person name="Stanger-Hall K.F."/>
            <person name="Hall D.W."/>
            <person name="Schmitz R.J."/>
            <person name="Nelson D.R."/>
            <person name="Lewis S.M."/>
            <person name="Shigenobu S."/>
            <person name="Bybee S.M."/>
            <person name="Larracuente A.M."/>
            <person name="Oba Y."/>
            <person name="Weng J.K."/>
        </authorList>
    </citation>
    <scope>NUCLEOTIDE SEQUENCE [LARGE SCALE GENOMIC DNA]</scope>
    <source>
        <strain evidence="4">1611_PpyrPB1</strain>
        <tissue evidence="4">Whole body</tissue>
    </source>
</reference>
<dbReference type="Pfam" id="PF21773">
    <property type="entry name" value="ODAD1_CC"/>
    <property type="match status" value="1"/>
</dbReference>
<protein>
    <recommendedName>
        <fullName evidence="3">ODAD1 central coiled coil region domain-containing protein</fullName>
    </recommendedName>
</protein>
<gene>
    <name evidence="4" type="ORF">PPYR_03652</name>
</gene>
<evidence type="ECO:0000313" key="5">
    <source>
        <dbReference type="Proteomes" id="UP000327044"/>
    </source>
</evidence>